<dbReference type="OrthoDB" id="5419927at2759"/>
<evidence type="ECO:0000313" key="5">
    <source>
        <dbReference type="Proteomes" id="UP000028524"/>
    </source>
</evidence>
<sequence length="660" mass="74748">MAGTRAPIAGLTQRSPAIDFIDNRLPALLHPAFVRPPTQFDAASDQYVPLSAPNSMQPSAMEKGPRQLPPAVGAMRFWDQIFPDAMALFRAENSEPKKRVIHGHAYCIRTKANWSEVYDELQLARTVYDGKAATHHVKKGLRVFFDKIRIVQPAVQLVSQVDYVSPVVAAVQIILDAAKESKSVREEVAGTFEEDELEQNFADIEMFLAIFPGDQVIEKKSTRVVVSILKATEDALGYYLENIGVDYQENLRKSLAQIKTSSQALIHEVQTSNAKQVSEIWAQVRTYSEELLKNDSRVLQNQQDMMQNQQDMAQNQQDVMQKQQKLLEDMAQNQQDVMQKQQKLLEGQQLSADDQNAIKALLEGYIRDQERQVGLLVEQNAYLATESLARRTPSPQPLIDWYMPQESLRALVAIPDIIESDLHYVGQRAGRMPPSHREKVEQMVRTGPFRNFVAALESQVLLVHGGFGETYYVSALSTFCLTLLHTLKGIDRFRPLAFFCGCHVDQDDRYSGGQGMIRSLIAQLLRQQMFDTRFLHHRVDLNRVQRGDLDGLCALFVWLVWNLPEKTTLFCLIDGLEYYEREEHANGMGLVLRCLLELMRQPGLRVVIKILITSPSRTTIVRRHPAFDNARNMLSLAPLDTPGFGPSNNRLGRELGNHVS</sequence>
<keyword evidence="5" id="KW-1185">Reference proteome</keyword>
<keyword evidence="1" id="KW-0677">Repeat</keyword>
<dbReference type="OMA" id="DIEFFLV"/>
<dbReference type="PANTHER" id="PTHR40619:SF3">
    <property type="entry name" value="FUNGAL STAND N-TERMINAL GOODBYE DOMAIN-CONTAINING PROTEIN"/>
    <property type="match status" value="1"/>
</dbReference>
<protein>
    <recommendedName>
        <fullName evidence="3">Nephrocystin 3-like N-terminal domain-containing protein</fullName>
    </recommendedName>
</protein>
<dbReference type="HOGENOM" id="CLU_016969_0_0_1"/>
<keyword evidence="2" id="KW-0175">Coiled coil</keyword>
<dbReference type="EMBL" id="KL659238">
    <property type="protein sequence ID" value="KFA70286.1"/>
    <property type="molecule type" value="Genomic_DNA"/>
</dbReference>
<evidence type="ECO:0000259" key="3">
    <source>
        <dbReference type="Pfam" id="PF24883"/>
    </source>
</evidence>
<proteinExistence type="predicted"/>
<gene>
    <name evidence="4" type="ORF">S40285_09215</name>
</gene>
<feature type="coiled-coil region" evidence="2">
    <location>
        <begin position="299"/>
        <end position="333"/>
    </location>
</feature>
<evidence type="ECO:0000256" key="2">
    <source>
        <dbReference type="SAM" id="Coils"/>
    </source>
</evidence>
<accession>A0A084R251</accession>
<name>A0A084R251_STAC4</name>
<dbReference type="InParanoid" id="A0A084R251"/>
<dbReference type="InterPro" id="IPR056884">
    <property type="entry name" value="NPHP3-like_N"/>
</dbReference>
<evidence type="ECO:0000313" key="4">
    <source>
        <dbReference type="EMBL" id="KFA70286.1"/>
    </source>
</evidence>
<dbReference type="PANTHER" id="PTHR40619">
    <property type="entry name" value="FUNGAL STAND N-TERMINAL GOODBYE DOMAIN-CONTAINING PROTEIN"/>
    <property type="match status" value="1"/>
</dbReference>
<organism evidence="4 5">
    <name type="scientific">Stachybotrys chlorohalonatus (strain IBT 40285)</name>
    <dbReference type="NCBI Taxonomy" id="1283841"/>
    <lineage>
        <taxon>Eukaryota</taxon>
        <taxon>Fungi</taxon>
        <taxon>Dikarya</taxon>
        <taxon>Ascomycota</taxon>
        <taxon>Pezizomycotina</taxon>
        <taxon>Sordariomycetes</taxon>
        <taxon>Hypocreomycetidae</taxon>
        <taxon>Hypocreales</taxon>
        <taxon>Stachybotryaceae</taxon>
        <taxon>Stachybotrys</taxon>
    </lineage>
</organism>
<evidence type="ECO:0000256" key="1">
    <source>
        <dbReference type="ARBA" id="ARBA00022737"/>
    </source>
</evidence>
<dbReference type="Pfam" id="PF24883">
    <property type="entry name" value="NPHP3_N"/>
    <property type="match status" value="1"/>
</dbReference>
<dbReference type="AlphaFoldDB" id="A0A084R251"/>
<feature type="domain" description="Nephrocystin 3-like N-terminal" evidence="3">
    <location>
        <begin position="449"/>
        <end position="614"/>
    </location>
</feature>
<dbReference type="Proteomes" id="UP000028524">
    <property type="component" value="Unassembled WGS sequence"/>
</dbReference>
<reference evidence="4 5" key="1">
    <citation type="journal article" date="2014" name="BMC Genomics">
        <title>Comparative genome sequencing reveals chemotype-specific gene clusters in the toxigenic black mold Stachybotrys.</title>
        <authorList>
            <person name="Semeiks J."/>
            <person name="Borek D."/>
            <person name="Otwinowski Z."/>
            <person name="Grishin N.V."/>
        </authorList>
    </citation>
    <scope>NUCLEOTIDE SEQUENCE [LARGE SCALE GENOMIC DNA]</scope>
    <source>
        <strain evidence="4 5">IBT 40285</strain>
    </source>
</reference>